<dbReference type="GO" id="GO:0008757">
    <property type="term" value="F:S-adenosylmethionine-dependent methyltransferase activity"/>
    <property type="evidence" value="ECO:0007669"/>
    <property type="project" value="InterPro"/>
</dbReference>
<feature type="domain" description="Methyltransferase type 11" evidence="1">
    <location>
        <begin position="60"/>
        <end position="153"/>
    </location>
</feature>
<evidence type="ECO:0000259" key="1">
    <source>
        <dbReference type="Pfam" id="PF08241"/>
    </source>
</evidence>
<evidence type="ECO:0000313" key="2">
    <source>
        <dbReference type="EMBL" id="OGL67224.1"/>
    </source>
</evidence>
<dbReference type="InterPro" id="IPR050508">
    <property type="entry name" value="Methyltransf_Superfamily"/>
</dbReference>
<dbReference type="SUPFAM" id="SSF53335">
    <property type="entry name" value="S-adenosyl-L-methionine-dependent methyltransferases"/>
    <property type="match status" value="1"/>
</dbReference>
<comment type="caution">
    <text evidence="2">The sequence shown here is derived from an EMBL/GenBank/DDBJ whole genome shotgun (WGS) entry which is preliminary data.</text>
</comment>
<sequence>MSSGSDRIKENVRAHDRIAPYYERRHPEIYNPREQARLRETLRGAIGEVRTGASSVRAADIGCGAGNLTSHLLDLGCAVTACDVSDAFLALVYRRFGATGRLTTCQLSGKDLRPMADASFDLVATYSVLHHVPDYLGLVREMARVAKPGGVVYLDHEPSPDAWRPNEALSAFIREAETSMPFDWGKLMDPMRYWSRLRKLFDPRYQAEGDIHVFPDDHVEWDEVEQALGEAGCDVVWKEDFLLFKRGYPEARYDRAVADGLHDTRVLVARKR</sequence>
<name>A0A1F7TNV4_9BACT</name>
<organism evidence="2 3">
    <name type="scientific">Candidatus Uhrbacteria bacterium RIFCSPHIGHO2_01_FULL_63_20</name>
    <dbReference type="NCBI Taxonomy" id="1802385"/>
    <lineage>
        <taxon>Bacteria</taxon>
        <taxon>Candidatus Uhriibacteriota</taxon>
    </lineage>
</organism>
<dbReference type="STRING" id="1802385.A2856_04180"/>
<dbReference type="Pfam" id="PF08241">
    <property type="entry name" value="Methyltransf_11"/>
    <property type="match status" value="1"/>
</dbReference>
<dbReference type="Gene3D" id="3.40.50.150">
    <property type="entry name" value="Vaccinia Virus protein VP39"/>
    <property type="match status" value="1"/>
</dbReference>
<dbReference type="InterPro" id="IPR013216">
    <property type="entry name" value="Methyltransf_11"/>
</dbReference>
<dbReference type="Proteomes" id="UP000177885">
    <property type="component" value="Unassembled WGS sequence"/>
</dbReference>
<dbReference type="AlphaFoldDB" id="A0A1F7TNV4"/>
<dbReference type="CDD" id="cd02440">
    <property type="entry name" value="AdoMet_MTases"/>
    <property type="match status" value="1"/>
</dbReference>
<protein>
    <recommendedName>
        <fullName evidence="1">Methyltransferase type 11 domain-containing protein</fullName>
    </recommendedName>
</protein>
<dbReference type="EMBL" id="MGDT01000003">
    <property type="protein sequence ID" value="OGL67224.1"/>
    <property type="molecule type" value="Genomic_DNA"/>
</dbReference>
<dbReference type="PANTHER" id="PTHR42912">
    <property type="entry name" value="METHYLTRANSFERASE"/>
    <property type="match status" value="1"/>
</dbReference>
<dbReference type="PANTHER" id="PTHR42912:SF93">
    <property type="entry name" value="N6-ADENOSINE-METHYLTRANSFERASE TMT1A"/>
    <property type="match status" value="1"/>
</dbReference>
<evidence type="ECO:0000313" key="3">
    <source>
        <dbReference type="Proteomes" id="UP000177885"/>
    </source>
</evidence>
<accession>A0A1F7TNV4</accession>
<gene>
    <name evidence="2" type="ORF">A2856_04180</name>
</gene>
<reference evidence="2 3" key="1">
    <citation type="journal article" date="2016" name="Nat. Commun.">
        <title>Thousands of microbial genomes shed light on interconnected biogeochemical processes in an aquifer system.</title>
        <authorList>
            <person name="Anantharaman K."/>
            <person name="Brown C.T."/>
            <person name="Hug L.A."/>
            <person name="Sharon I."/>
            <person name="Castelle C.J."/>
            <person name="Probst A.J."/>
            <person name="Thomas B.C."/>
            <person name="Singh A."/>
            <person name="Wilkins M.J."/>
            <person name="Karaoz U."/>
            <person name="Brodie E.L."/>
            <person name="Williams K.H."/>
            <person name="Hubbard S.S."/>
            <person name="Banfield J.F."/>
        </authorList>
    </citation>
    <scope>NUCLEOTIDE SEQUENCE [LARGE SCALE GENOMIC DNA]</scope>
</reference>
<proteinExistence type="predicted"/>
<dbReference type="InterPro" id="IPR029063">
    <property type="entry name" value="SAM-dependent_MTases_sf"/>
</dbReference>